<keyword evidence="2" id="KW-0812">Transmembrane</keyword>
<keyword evidence="4" id="KW-1185">Reference proteome</keyword>
<feature type="transmembrane region" description="Helical" evidence="2">
    <location>
        <begin position="357"/>
        <end position="373"/>
    </location>
</feature>
<reference evidence="3 4" key="1">
    <citation type="journal article" date="2013" name="Curr. Biol.">
        <title>The Genome of the Foraminiferan Reticulomyxa filosa.</title>
        <authorList>
            <person name="Glockner G."/>
            <person name="Hulsmann N."/>
            <person name="Schleicher M."/>
            <person name="Noegel A.A."/>
            <person name="Eichinger L."/>
            <person name="Gallinger C."/>
            <person name="Pawlowski J."/>
            <person name="Sierra R."/>
            <person name="Euteneuer U."/>
            <person name="Pillet L."/>
            <person name="Moustafa A."/>
            <person name="Platzer M."/>
            <person name="Groth M."/>
            <person name="Szafranski K."/>
            <person name="Schliwa M."/>
        </authorList>
    </citation>
    <scope>NUCLEOTIDE SEQUENCE [LARGE SCALE GENOMIC DNA]</scope>
</reference>
<dbReference type="Gene3D" id="3.40.50.300">
    <property type="entry name" value="P-loop containing nucleotide triphosphate hydrolases"/>
    <property type="match status" value="1"/>
</dbReference>
<evidence type="ECO:0000313" key="4">
    <source>
        <dbReference type="Proteomes" id="UP000023152"/>
    </source>
</evidence>
<accession>X6LDR8</accession>
<organism evidence="3 4">
    <name type="scientific">Reticulomyxa filosa</name>
    <dbReference type="NCBI Taxonomy" id="46433"/>
    <lineage>
        <taxon>Eukaryota</taxon>
        <taxon>Sar</taxon>
        <taxon>Rhizaria</taxon>
        <taxon>Retaria</taxon>
        <taxon>Foraminifera</taxon>
        <taxon>Monothalamids</taxon>
        <taxon>Reticulomyxidae</taxon>
        <taxon>Reticulomyxa</taxon>
    </lineage>
</organism>
<feature type="compositionally biased region" description="Basic and acidic residues" evidence="1">
    <location>
        <begin position="198"/>
        <end position="210"/>
    </location>
</feature>
<dbReference type="AlphaFoldDB" id="X6LDR8"/>
<evidence type="ECO:0000256" key="1">
    <source>
        <dbReference type="SAM" id="MobiDB-lite"/>
    </source>
</evidence>
<gene>
    <name evidence="3" type="ORF">RFI_38204</name>
</gene>
<evidence type="ECO:0000256" key="2">
    <source>
        <dbReference type="SAM" id="Phobius"/>
    </source>
</evidence>
<proteinExistence type="predicted"/>
<feature type="non-terminal residue" evidence="3">
    <location>
        <position position="1"/>
    </location>
</feature>
<dbReference type="InterPro" id="IPR027417">
    <property type="entry name" value="P-loop_NTPase"/>
</dbReference>
<dbReference type="EMBL" id="ASPP01044425">
    <property type="protein sequence ID" value="ETN99276.1"/>
    <property type="molecule type" value="Genomic_DNA"/>
</dbReference>
<protein>
    <submittedName>
        <fullName evidence="3">Uncharacterized protein</fullName>
    </submittedName>
</protein>
<sequence length="374" mass="43739">INDFAHVWPYANNIYTQMLSGSFANAYYNQKYLQKHYQLLMTHFEHLFIVQGIAINQSEHILYYTPIQMPHPFHRVMRLTPSPNETIEMMNYTNMISYLRYEMDIVRENLLTYYHFLLARHHLLQMSWVGLTETFDESMRHMNKLWGLCSDNTIANVNSNKWYRGKGKFNGKANNKDNNVDDANNGDSPDANANPNDQRNRISSDNKDAHPTPNREYLVTDEELKDIAKFNAYDVQLYDLAKVLFLQQQIVILATRLDGRNYLCIVNRNIDISALSRHTINTDHHHHSSLPFSSNNNVPLPENVYIYVNDPYTCISCTYKCKDNDHNDHNNTRPLLKKEDVNPFDIVEGTIVLQNKIIVSSFFFFFALILFLIV</sequence>
<dbReference type="Proteomes" id="UP000023152">
    <property type="component" value="Unassembled WGS sequence"/>
</dbReference>
<keyword evidence="2" id="KW-0472">Membrane</keyword>
<keyword evidence="2" id="KW-1133">Transmembrane helix</keyword>
<evidence type="ECO:0000313" key="3">
    <source>
        <dbReference type="EMBL" id="ETN99276.1"/>
    </source>
</evidence>
<feature type="region of interest" description="Disordered" evidence="1">
    <location>
        <begin position="168"/>
        <end position="215"/>
    </location>
</feature>
<comment type="caution">
    <text evidence="3">The sequence shown here is derived from an EMBL/GenBank/DDBJ whole genome shotgun (WGS) entry which is preliminary data.</text>
</comment>
<name>X6LDR8_RETFI</name>